<protein>
    <submittedName>
        <fullName evidence="1">Anti-sigma factor</fullName>
    </submittedName>
</protein>
<dbReference type="KEGG" id="azq:G3580_19285"/>
<dbReference type="EMBL" id="CP048836">
    <property type="protein sequence ID" value="QID19942.1"/>
    <property type="molecule type" value="Genomic_DNA"/>
</dbReference>
<gene>
    <name evidence="1" type="ORF">G3580_19285</name>
</gene>
<dbReference type="AlphaFoldDB" id="A0A6C1B857"/>
<keyword evidence="2" id="KW-1185">Reference proteome</keyword>
<evidence type="ECO:0000313" key="1">
    <source>
        <dbReference type="EMBL" id="QID19942.1"/>
    </source>
</evidence>
<dbReference type="Proteomes" id="UP000501991">
    <property type="component" value="Chromosome"/>
</dbReference>
<sequence>MTTPISEAELHAYADNRLDPSRRTRVEAWLAAHPEQREQVDTWRRQAAQLHRAYDAMLDAPVPQRLIPPANDARGVAWRRLAAVAWLMIGALAGYLLRGEVAPPPSAPIAGDTLPRMAAVAHAVYTPEVRHPVEVGADQQAHLIAWLSKRLGAPLKAPQLDDAGFHLVGGRLLPGARGEVAQFMYEDATQQRLTLYVQPNAAHTGETRFRHAREDGIDVFYWIDGPFGYALSGTVGRDKMLQLATLVYRQIGP</sequence>
<accession>A0A6C1B857</accession>
<name>A0A6C1B857_9RHOO</name>
<proteinExistence type="predicted"/>
<reference evidence="1 2" key="1">
    <citation type="submission" date="2020-02" db="EMBL/GenBank/DDBJ databases">
        <title>Nitrogenibacter mangrovi gen. nov., sp. nov. isolated from mangrove sediment, a denitrifying betaproteobacterium.</title>
        <authorList>
            <person name="Liao H."/>
            <person name="Tian Y."/>
        </authorList>
    </citation>
    <scope>NUCLEOTIDE SEQUENCE [LARGE SCALE GENOMIC DNA]</scope>
    <source>
        <strain evidence="1 2">M9-3-2</strain>
    </source>
</reference>
<organism evidence="1 2">
    <name type="scientific">Nitrogeniibacter mangrovi</name>
    <dbReference type="NCBI Taxonomy" id="2016596"/>
    <lineage>
        <taxon>Bacteria</taxon>
        <taxon>Pseudomonadati</taxon>
        <taxon>Pseudomonadota</taxon>
        <taxon>Betaproteobacteria</taxon>
        <taxon>Rhodocyclales</taxon>
        <taxon>Zoogloeaceae</taxon>
        <taxon>Nitrogeniibacter</taxon>
    </lineage>
</organism>
<evidence type="ECO:0000313" key="2">
    <source>
        <dbReference type="Proteomes" id="UP000501991"/>
    </source>
</evidence>